<dbReference type="InterPro" id="IPR025101">
    <property type="entry name" value="DUF4012"/>
</dbReference>
<evidence type="ECO:0000313" key="2">
    <source>
        <dbReference type="Proteomes" id="UP000555564"/>
    </source>
</evidence>
<keyword evidence="2" id="KW-1185">Reference proteome</keyword>
<evidence type="ECO:0008006" key="3">
    <source>
        <dbReference type="Google" id="ProtNLM"/>
    </source>
</evidence>
<gene>
    <name evidence="1" type="ORF">BJ992_002384</name>
</gene>
<accession>A0A7X0M5R3</accession>
<organism evidence="1 2">
    <name type="scientific">Sphaerisporangium rubeum</name>
    <dbReference type="NCBI Taxonomy" id="321317"/>
    <lineage>
        <taxon>Bacteria</taxon>
        <taxon>Bacillati</taxon>
        <taxon>Actinomycetota</taxon>
        <taxon>Actinomycetes</taxon>
        <taxon>Streptosporangiales</taxon>
        <taxon>Streptosporangiaceae</taxon>
        <taxon>Sphaerisporangium</taxon>
    </lineage>
</organism>
<dbReference type="RefSeq" id="WP_184980396.1">
    <property type="nucleotide sequence ID" value="NZ_BAAALO010000032.1"/>
</dbReference>
<name>A0A7X0M5R3_9ACTN</name>
<dbReference type="Proteomes" id="UP000555564">
    <property type="component" value="Unassembled WGS sequence"/>
</dbReference>
<evidence type="ECO:0000313" key="1">
    <source>
        <dbReference type="EMBL" id="MBB6472953.1"/>
    </source>
</evidence>
<protein>
    <recommendedName>
        <fullName evidence="3">DUF4012 domain-containing protein</fullName>
    </recommendedName>
</protein>
<dbReference type="Pfam" id="PF13196">
    <property type="entry name" value="DUF4012"/>
    <property type="match status" value="1"/>
</dbReference>
<dbReference type="AlphaFoldDB" id="A0A7X0M5R3"/>
<reference evidence="1 2" key="1">
    <citation type="submission" date="2020-08" db="EMBL/GenBank/DDBJ databases">
        <title>Sequencing the genomes of 1000 actinobacteria strains.</title>
        <authorList>
            <person name="Klenk H.-P."/>
        </authorList>
    </citation>
    <scope>NUCLEOTIDE SEQUENCE [LARGE SCALE GENOMIC DNA]</scope>
    <source>
        <strain evidence="1 2">DSM 44936</strain>
    </source>
</reference>
<dbReference type="EMBL" id="JACHIU010000001">
    <property type="protein sequence ID" value="MBB6472953.1"/>
    <property type="molecule type" value="Genomic_DNA"/>
</dbReference>
<sequence>MPPTRCRRTVRAGLLVLAVTLVAGVGWPVHLGLSTRDHLEAAHRSLARLRGLIGARDAGRVTVALAEARDHTAEARRLTTGPAWSLLTHLPFLGDAAATVRGLAVSAAEVTGAMSEVLDAVTPLTAAEPGSAAGTRRALADIRTAAPVLSRAAGRIGRARALLAATPARTGSGQVDEARAMALREVERLRGLVSAAATTAELLPPMLGLDGTRRYFLGFQTNAEARGTGGLVGAFGVLKARGGVLSIERLSSNNDLVGTGTPVTDHGDEFRARYGLGAVRLLSVSNLSPHFPYAASTWIALYERRTGRRLDGAVAIDPVALSYLLGLIGPVRLPDGERVRADNVVELTERSAYERFPDPVTRKRFLLGIAEAVRAALPKTYLDPARLLPVAKPMVEERRVQIWSRRPAEQRRLAATSLGGVLPRSPGPFAGLVVNNSGGNKLDYYLSRSLDYRLGPCRDGRRDSTVRVRLTNDVPADRLPSYVTAAPAGQATGRAEHRLWVSLYAGVGARMKAARVDGASVAVLRETERSHPVYSTVLEFRPRQSRTLEFDFAEPATAVTPRVPVQPLTRPQLTRISADRRGCTP</sequence>
<proteinExistence type="predicted"/>
<comment type="caution">
    <text evidence="1">The sequence shown here is derived from an EMBL/GenBank/DDBJ whole genome shotgun (WGS) entry which is preliminary data.</text>
</comment>